<sequence length="221" mass="24475">MPQPPFSAVLIDLDGTITDSKEVIMAALRAVFRKYGVKHDTDEELNTYIGPPLEESFRELAGFTEDEVDERIAEFRAEYNRILYDTPLYDGMAEAIVQLYEAGIPLSLATSKNEKISVRLMDYLELSQYFATLVGSDAAAGRTQKSEVVQTALARLSQQGLDISRPVLVGDRIHDVEGAAANQIASVMVSWGYGDEDERARATYRVDSPQELVAFLTGKTD</sequence>
<dbReference type="Gene3D" id="1.10.150.240">
    <property type="entry name" value="Putative phosphatase, domain 2"/>
    <property type="match status" value="1"/>
</dbReference>
<dbReference type="GO" id="GO:0005829">
    <property type="term" value="C:cytosol"/>
    <property type="evidence" value="ECO:0007669"/>
    <property type="project" value="TreeGrafter"/>
</dbReference>
<dbReference type="InterPro" id="IPR023214">
    <property type="entry name" value="HAD_sf"/>
</dbReference>
<evidence type="ECO:0000313" key="1">
    <source>
        <dbReference type="EMBL" id="OKL50108.1"/>
    </source>
</evidence>
<proteinExistence type="predicted"/>
<dbReference type="PANTHER" id="PTHR43434:SF20">
    <property type="entry name" value="5'-NUCLEOTIDASE"/>
    <property type="match status" value="1"/>
</dbReference>
<gene>
    <name evidence="1" type="ORF">BM477_03960</name>
</gene>
<dbReference type="InterPro" id="IPR041492">
    <property type="entry name" value="HAD_2"/>
</dbReference>
<dbReference type="PANTHER" id="PTHR43434">
    <property type="entry name" value="PHOSPHOGLYCOLATE PHOSPHATASE"/>
    <property type="match status" value="1"/>
</dbReference>
<dbReference type="Proteomes" id="UP000186465">
    <property type="component" value="Unassembled WGS sequence"/>
</dbReference>
<dbReference type="InterPro" id="IPR023198">
    <property type="entry name" value="PGP-like_dom2"/>
</dbReference>
<dbReference type="SFLD" id="SFLDS00003">
    <property type="entry name" value="Haloacid_Dehalogenase"/>
    <property type="match status" value="1"/>
</dbReference>
<dbReference type="InterPro" id="IPR036412">
    <property type="entry name" value="HAD-like_sf"/>
</dbReference>
<evidence type="ECO:0008006" key="3">
    <source>
        <dbReference type="Google" id="ProtNLM"/>
    </source>
</evidence>
<evidence type="ECO:0000313" key="2">
    <source>
        <dbReference type="Proteomes" id="UP000186465"/>
    </source>
</evidence>
<dbReference type="GO" id="GO:0004713">
    <property type="term" value="F:protein tyrosine kinase activity"/>
    <property type="evidence" value="ECO:0007669"/>
    <property type="project" value="TreeGrafter"/>
</dbReference>
<dbReference type="EMBL" id="MPDM01000003">
    <property type="protein sequence ID" value="OKL50108.1"/>
    <property type="molecule type" value="Genomic_DNA"/>
</dbReference>
<dbReference type="InterPro" id="IPR050155">
    <property type="entry name" value="HAD-like_hydrolase_sf"/>
</dbReference>
<accession>A0A1Q5PR34</accession>
<name>A0A1Q5PR34_9ACTO</name>
<organism evidence="1 2">
    <name type="scientific">Boudabousia marimammalium</name>
    <dbReference type="NCBI Taxonomy" id="156892"/>
    <lineage>
        <taxon>Bacteria</taxon>
        <taxon>Bacillati</taxon>
        <taxon>Actinomycetota</taxon>
        <taxon>Actinomycetes</taxon>
        <taxon>Actinomycetales</taxon>
        <taxon>Actinomycetaceae</taxon>
        <taxon>Boudabousia</taxon>
    </lineage>
</organism>
<dbReference type="Pfam" id="PF13419">
    <property type="entry name" value="HAD_2"/>
    <property type="match status" value="1"/>
</dbReference>
<dbReference type="SUPFAM" id="SSF56784">
    <property type="entry name" value="HAD-like"/>
    <property type="match status" value="1"/>
</dbReference>
<comment type="caution">
    <text evidence="1">The sequence shown here is derived from an EMBL/GenBank/DDBJ whole genome shotgun (WGS) entry which is preliminary data.</text>
</comment>
<dbReference type="STRING" id="156892.BM477_03960"/>
<dbReference type="AlphaFoldDB" id="A0A1Q5PR34"/>
<reference evidence="2" key="1">
    <citation type="submission" date="2016-11" db="EMBL/GenBank/DDBJ databases">
        <title>Actinomyces gypaetusis sp. nov. isolated from Gypaetus barbatus in Qinghai Tibet Plateau China.</title>
        <authorList>
            <person name="Meng X."/>
        </authorList>
    </citation>
    <scope>NUCLEOTIDE SEQUENCE [LARGE SCALE GENOMIC DNA]</scope>
    <source>
        <strain evidence="2">DSM 15383</strain>
    </source>
</reference>
<dbReference type="SFLD" id="SFLDG01129">
    <property type="entry name" value="C1.5:_HAD__Beta-PGM__Phosphata"/>
    <property type="match status" value="1"/>
</dbReference>
<dbReference type="Gene3D" id="3.40.50.1000">
    <property type="entry name" value="HAD superfamily/HAD-like"/>
    <property type="match status" value="1"/>
</dbReference>
<protein>
    <recommendedName>
        <fullName evidence="3">Phosphoglycolate phosphatase</fullName>
    </recommendedName>
</protein>
<keyword evidence="2" id="KW-1185">Reference proteome</keyword>